<dbReference type="AlphaFoldDB" id="A0A1S8ABV6"/>
<gene>
    <name evidence="2" type="ORF">SAMD00023353_7800320</name>
</gene>
<organism evidence="2">
    <name type="scientific">Rosellinia necatrix</name>
    <name type="common">White root-rot fungus</name>
    <dbReference type="NCBI Taxonomy" id="77044"/>
    <lineage>
        <taxon>Eukaryota</taxon>
        <taxon>Fungi</taxon>
        <taxon>Dikarya</taxon>
        <taxon>Ascomycota</taxon>
        <taxon>Pezizomycotina</taxon>
        <taxon>Sordariomycetes</taxon>
        <taxon>Xylariomycetidae</taxon>
        <taxon>Xylariales</taxon>
        <taxon>Xylariaceae</taxon>
        <taxon>Rosellinia</taxon>
    </lineage>
</organism>
<sequence length="122" mass="13884">MCTGIVHVYRCRCGAVLYKIKDATRGFTCFTARKNGIRGVCRRGVEYSYYDRVSEENCLYCEIYLGTEPLNITADECDEGGEPWPEDSAVVSLLDQEREANGKDRRRKDIDEDDEDGGVKVR</sequence>
<keyword evidence="3" id="KW-1185">Reference proteome</keyword>
<feature type="compositionally biased region" description="Basic and acidic residues" evidence="1">
    <location>
        <begin position="95"/>
        <end position="110"/>
    </location>
</feature>
<dbReference type="OrthoDB" id="4768987at2759"/>
<evidence type="ECO:0000313" key="2">
    <source>
        <dbReference type="EMBL" id="GAW27170.1"/>
    </source>
</evidence>
<protein>
    <submittedName>
        <fullName evidence="2">Uncharacterized protein</fullName>
    </submittedName>
</protein>
<feature type="region of interest" description="Disordered" evidence="1">
    <location>
        <begin position="95"/>
        <end position="122"/>
    </location>
</feature>
<evidence type="ECO:0000313" key="3">
    <source>
        <dbReference type="Proteomes" id="UP000054516"/>
    </source>
</evidence>
<dbReference type="EMBL" id="DF977523">
    <property type="protein sequence ID" value="GAW27170.1"/>
    <property type="molecule type" value="Genomic_DNA"/>
</dbReference>
<name>A0A1S8ABV6_ROSNE</name>
<evidence type="ECO:0000256" key="1">
    <source>
        <dbReference type="SAM" id="MobiDB-lite"/>
    </source>
</evidence>
<proteinExistence type="predicted"/>
<reference evidence="2" key="1">
    <citation type="submission" date="2016-03" db="EMBL/GenBank/DDBJ databases">
        <title>Draft genome sequence of Rosellinia necatrix.</title>
        <authorList>
            <person name="Kanematsu S."/>
        </authorList>
    </citation>
    <scope>NUCLEOTIDE SEQUENCE [LARGE SCALE GENOMIC DNA]</scope>
    <source>
        <strain evidence="2">W97</strain>
    </source>
</reference>
<accession>A0A1S8ABV6</accession>
<dbReference type="Proteomes" id="UP000054516">
    <property type="component" value="Unassembled WGS sequence"/>
</dbReference>